<dbReference type="FunFam" id="3.40.50.11720:FF:000001">
    <property type="entry name" value="3-deoxy-D-manno-octulosonic acid transferase"/>
    <property type="match status" value="1"/>
</dbReference>
<evidence type="ECO:0000256" key="9">
    <source>
        <dbReference type="ARBA" id="ARBA00049183"/>
    </source>
</evidence>
<sequence>MRALYTVLLYLATPFVLLRLLWRSRALPAYRRRWGERFGFVTPPPAPVAVWVHAVSVGETLAALPMIRALVARHGERHVWVTTTTPTGSERVQALLGEAVVHTYAPYDLPDVVARFMRRVRPAKIVVMETELWPNLLRAAAAREIPLFIVNARLSPRSFRGYSRVPGFARRTLADCAQIAAQSDADAERFRQLGAARVVTMGNIKFDQAVPDAQVALGRALRGRLGERPVWVAASTHEGEDELLLGAHRQLLQTHADAVLLLVPRHPQRFDAVARLIERERFTLQRRSVLGALDGSPAPIDAQVLLGDSMGEMFAFFAAADIAFVGGSLVPVGGHNVLEPAALGLPVLFGPQMHNFIQARDLLLDAQGGVGVDAANLAETLRALFDDPARRIALGVAGRAVVAANRGALQKLLTAIGEV</sequence>
<name>A0A970B7B3_9GAMM</name>
<dbReference type="InterPro" id="IPR039901">
    <property type="entry name" value="Kdotransferase"/>
</dbReference>
<dbReference type="InterPro" id="IPR007507">
    <property type="entry name" value="Glycos_transf_N"/>
</dbReference>
<dbReference type="InterPro" id="IPR038107">
    <property type="entry name" value="Glycos_transf_N_sf"/>
</dbReference>
<reference evidence="14" key="1">
    <citation type="submission" date="2020-03" db="EMBL/GenBank/DDBJ databases">
        <title>Solimonas marina sp. nov., isolated from deep seawater of the Pacific Ocean.</title>
        <authorList>
            <person name="Liu X."/>
            <person name="Lai Q."/>
            <person name="Sun F."/>
            <person name="Gai Y."/>
            <person name="Li G."/>
            <person name="Shao Z."/>
        </authorList>
    </citation>
    <scope>NUCLEOTIDE SEQUENCE</scope>
    <source>
        <strain evidence="14">C16B3</strain>
    </source>
</reference>
<dbReference type="EC" id="2.4.99.12" evidence="4 12"/>
<dbReference type="EMBL" id="JAAVXB010000001">
    <property type="protein sequence ID" value="NKF21039.1"/>
    <property type="molecule type" value="Genomic_DNA"/>
</dbReference>
<evidence type="ECO:0000256" key="11">
    <source>
        <dbReference type="PIRSR" id="PIRSR639901-2"/>
    </source>
</evidence>
<feature type="active site" description="Proton acceptor" evidence="10">
    <location>
        <position position="59"/>
    </location>
</feature>
<keyword evidence="7" id="KW-0735">Signal-anchor</keyword>
<dbReference type="GO" id="GO:0009245">
    <property type="term" value="P:lipid A biosynthetic process"/>
    <property type="evidence" value="ECO:0007669"/>
    <property type="project" value="TreeGrafter"/>
</dbReference>
<dbReference type="GO" id="GO:0009244">
    <property type="term" value="P:lipopolysaccharide core region biosynthetic process"/>
    <property type="evidence" value="ECO:0007669"/>
    <property type="project" value="UniProtKB-UniRule"/>
</dbReference>
<evidence type="ECO:0000256" key="8">
    <source>
        <dbReference type="ARBA" id="ARBA00031445"/>
    </source>
</evidence>
<comment type="similarity">
    <text evidence="3">Belongs to the glycosyltransferase group 1 family. Glycosyltransferase 30 subfamily.</text>
</comment>
<dbReference type="Pfam" id="PF04413">
    <property type="entry name" value="Glycos_transf_N"/>
    <property type="match status" value="1"/>
</dbReference>
<keyword evidence="12" id="KW-1003">Cell membrane</keyword>
<dbReference type="RefSeq" id="WP_168146283.1">
    <property type="nucleotide sequence ID" value="NZ_JAAVXB010000001.1"/>
</dbReference>
<evidence type="ECO:0000256" key="4">
    <source>
        <dbReference type="ARBA" id="ARBA00012621"/>
    </source>
</evidence>
<keyword evidence="7" id="KW-0812">Transmembrane</keyword>
<keyword evidence="6 12" id="KW-0808">Transferase</keyword>
<dbReference type="GO" id="GO:0005886">
    <property type="term" value="C:plasma membrane"/>
    <property type="evidence" value="ECO:0007669"/>
    <property type="project" value="UniProtKB-SubCell"/>
</dbReference>
<dbReference type="PANTHER" id="PTHR42755:SF1">
    <property type="entry name" value="3-DEOXY-D-MANNO-OCTULOSONIC ACID TRANSFERASE, MITOCHONDRIAL-RELATED"/>
    <property type="match status" value="1"/>
</dbReference>
<comment type="function">
    <text evidence="12">Involved in lipopolysaccharide (LPS) biosynthesis. Catalyzes the transfer of 3-deoxy-D-manno-octulosonate (Kdo) residue(s) from CMP-Kdo to lipid IV(A), the tetraacyldisaccharide-1,4'-bisphosphate precursor of lipid A.</text>
</comment>
<protein>
    <recommendedName>
        <fullName evidence="5 12">3-deoxy-D-manno-octulosonic acid transferase</fullName>
        <shortName evidence="12">Kdo transferase</shortName>
        <ecNumber evidence="4 12">2.4.99.12</ecNumber>
    </recommendedName>
    <alternativeName>
        <fullName evidence="8 12">Lipid IV(A) 3-deoxy-D-manno-octulosonic acid transferase</fullName>
    </alternativeName>
</protein>
<proteinExistence type="inferred from homology"/>
<dbReference type="AlphaFoldDB" id="A0A970B7B3"/>
<feature type="domain" description="3-deoxy-D-manno-octulosonic-acid transferase N-terminal" evidence="13">
    <location>
        <begin position="33"/>
        <end position="208"/>
    </location>
</feature>
<evidence type="ECO:0000256" key="1">
    <source>
        <dbReference type="ARBA" id="ARBA00004388"/>
    </source>
</evidence>
<evidence type="ECO:0000256" key="3">
    <source>
        <dbReference type="ARBA" id="ARBA00006380"/>
    </source>
</evidence>
<dbReference type="Gene3D" id="3.40.50.2000">
    <property type="entry name" value="Glycogen Phosphorylase B"/>
    <property type="match status" value="1"/>
</dbReference>
<evidence type="ECO:0000256" key="12">
    <source>
        <dbReference type="RuleBase" id="RU365103"/>
    </source>
</evidence>
<dbReference type="Gene3D" id="3.40.50.11720">
    <property type="entry name" value="3-Deoxy-D-manno-octulosonic-acid transferase, N-terminal domain"/>
    <property type="match status" value="1"/>
</dbReference>
<dbReference type="GO" id="GO:0043842">
    <property type="term" value="F:Kdo transferase activity"/>
    <property type="evidence" value="ECO:0007669"/>
    <property type="project" value="UniProtKB-EC"/>
</dbReference>
<evidence type="ECO:0000313" key="15">
    <source>
        <dbReference type="Proteomes" id="UP000653472"/>
    </source>
</evidence>
<evidence type="ECO:0000256" key="2">
    <source>
        <dbReference type="ARBA" id="ARBA00004713"/>
    </source>
</evidence>
<evidence type="ECO:0000256" key="10">
    <source>
        <dbReference type="PIRSR" id="PIRSR639901-1"/>
    </source>
</evidence>
<dbReference type="Proteomes" id="UP000653472">
    <property type="component" value="Unassembled WGS sequence"/>
</dbReference>
<comment type="catalytic activity">
    <reaction evidence="9 12">
        <text>lipid IVA (E. coli) + CMP-3-deoxy-beta-D-manno-octulosonate = alpha-Kdo-(2-&gt;6)-lipid IVA (E. coli) + CMP + H(+)</text>
        <dbReference type="Rhea" id="RHEA:28066"/>
        <dbReference type="ChEBI" id="CHEBI:15378"/>
        <dbReference type="ChEBI" id="CHEBI:58603"/>
        <dbReference type="ChEBI" id="CHEBI:60364"/>
        <dbReference type="ChEBI" id="CHEBI:60377"/>
        <dbReference type="ChEBI" id="CHEBI:85987"/>
        <dbReference type="EC" id="2.4.99.12"/>
    </reaction>
</comment>
<keyword evidence="15" id="KW-1185">Reference proteome</keyword>
<feature type="site" description="Transition state stabilizer" evidence="11">
    <location>
        <position position="205"/>
    </location>
</feature>
<organism evidence="14 15">
    <name type="scientific">Solimonas marina</name>
    <dbReference type="NCBI Taxonomy" id="2714601"/>
    <lineage>
        <taxon>Bacteria</taxon>
        <taxon>Pseudomonadati</taxon>
        <taxon>Pseudomonadota</taxon>
        <taxon>Gammaproteobacteria</taxon>
        <taxon>Nevskiales</taxon>
        <taxon>Nevskiaceae</taxon>
        <taxon>Solimonas</taxon>
    </lineage>
</organism>
<comment type="subcellular location">
    <subcellularLocation>
        <location evidence="1">Cell inner membrane</location>
        <topology evidence="1">Single-pass membrane protein</topology>
        <orientation evidence="1">Cytoplasmic side</orientation>
    </subcellularLocation>
    <subcellularLocation>
        <location evidence="12">Cell membrane</location>
    </subcellularLocation>
</comment>
<keyword evidence="12" id="KW-0472">Membrane</keyword>
<dbReference type="FunFam" id="3.40.50.2000:FF:000032">
    <property type="entry name" value="3-deoxy-D-manno-octulosonic acid transferase"/>
    <property type="match status" value="1"/>
</dbReference>
<dbReference type="SUPFAM" id="SSF53756">
    <property type="entry name" value="UDP-Glycosyltransferase/glycogen phosphorylase"/>
    <property type="match status" value="1"/>
</dbReference>
<dbReference type="PANTHER" id="PTHR42755">
    <property type="entry name" value="3-DEOXY-MANNO-OCTULOSONATE CYTIDYLYLTRANSFERASE"/>
    <property type="match status" value="1"/>
</dbReference>
<comment type="caution">
    <text evidence="14">The sequence shown here is derived from an EMBL/GenBank/DDBJ whole genome shotgun (WGS) entry which is preliminary data.</text>
</comment>
<evidence type="ECO:0000313" key="14">
    <source>
        <dbReference type="EMBL" id="NKF21039.1"/>
    </source>
</evidence>
<evidence type="ECO:0000256" key="6">
    <source>
        <dbReference type="ARBA" id="ARBA00022679"/>
    </source>
</evidence>
<evidence type="ECO:0000256" key="5">
    <source>
        <dbReference type="ARBA" id="ARBA00019077"/>
    </source>
</evidence>
<feature type="site" description="Transition state stabilizer" evidence="11">
    <location>
        <position position="129"/>
    </location>
</feature>
<accession>A0A970B7B3</accession>
<evidence type="ECO:0000256" key="7">
    <source>
        <dbReference type="ARBA" id="ARBA00022968"/>
    </source>
</evidence>
<dbReference type="NCBIfam" id="NF004388">
    <property type="entry name" value="PRK05749.1-4"/>
    <property type="match status" value="1"/>
</dbReference>
<comment type="pathway">
    <text evidence="2 12">Bacterial outer membrane biogenesis; LPS core biosynthesis.</text>
</comment>
<evidence type="ECO:0000259" key="13">
    <source>
        <dbReference type="Pfam" id="PF04413"/>
    </source>
</evidence>
<keyword evidence="12" id="KW-0448">Lipopolysaccharide biosynthesis</keyword>
<gene>
    <name evidence="14" type="ORF">G7Y82_01840</name>
</gene>